<comment type="caution">
    <text evidence="1">The sequence shown here is derived from an EMBL/GenBank/DDBJ whole genome shotgun (WGS) entry which is preliminary data.</text>
</comment>
<dbReference type="Proteomes" id="UP001560267">
    <property type="component" value="Unassembled WGS sequence"/>
</dbReference>
<evidence type="ECO:0000313" key="1">
    <source>
        <dbReference type="EMBL" id="MEX6429882.1"/>
    </source>
</evidence>
<reference evidence="1 2" key="1">
    <citation type="submission" date="2024-07" db="EMBL/GenBank/DDBJ databases">
        <title>Draft Genome Sequence of Ferrimicrobium acidiphilum Strain YE2023, Isolated from a Pulp of Bioleach Reactor.</title>
        <authorList>
            <person name="Elkina Y.A."/>
            <person name="Bulaeva A.G."/>
            <person name="Beletsky A.V."/>
            <person name="Mardanov A.V."/>
        </authorList>
    </citation>
    <scope>NUCLEOTIDE SEQUENCE [LARGE SCALE GENOMIC DNA]</scope>
    <source>
        <strain evidence="1 2">YE2023</strain>
    </source>
</reference>
<evidence type="ECO:0000313" key="2">
    <source>
        <dbReference type="Proteomes" id="UP001560267"/>
    </source>
</evidence>
<dbReference type="RefSeq" id="WP_369084556.1">
    <property type="nucleotide sequence ID" value="NZ_JBFSHR010000028.1"/>
</dbReference>
<sequence>MREGGAHALVILSDHQVALGSLVLDSVLGWVGLSVWTWRARSLVLGRVVLSGVGRGLSVLSIARISLREATDR</sequence>
<organism evidence="1 2">
    <name type="scientific">Ferrimicrobium acidiphilum</name>
    <dbReference type="NCBI Taxonomy" id="121039"/>
    <lineage>
        <taxon>Bacteria</taxon>
        <taxon>Bacillati</taxon>
        <taxon>Actinomycetota</taxon>
        <taxon>Acidimicrobiia</taxon>
        <taxon>Acidimicrobiales</taxon>
        <taxon>Acidimicrobiaceae</taxon>
        <taxon>Ferrimicrobium</taxon>
    </lineage>
</organism>
<protein>
    <submittedName>
        <fullName evidence="1">Uncharacterized protein</fullName>
    </submittedName>
</protein>
<name>A0ABV3Y2V4_9ACTN</name>
<dbReference type="EMBL" id="JBFSHR010000028">
    <property type="protein sequence ID" value="MEX6429882.1"/>
    <property type="molecule type" value="Genomic_DNA"/>
</dbReference>
<gene>
    <name evidence="1" type="ORF">AB6A68_08530</name>
</gene>
<keyword evidence="2" id="KW-1185">Reference proteome</keyword>
<accession>A0ABV3Y2V4</accession>
<proteinExistence type="predicted"/>